<sequence>MADIFQADLQNREHQIAIIKLIDQYAEDEMGQGSGLRASVRQSLLDGLVRRPWIHVFLAQQQCEFVGILVSMEGFSTFNAAPLLNIHDVYVRPEFRRQGIAHRLFSYAEVKANDLGCCKLTLEVLEGNHLAQSIYRAMGFTPYSINEHAGVAQFWQKYL</sequence>
<proteinExistence type="predicted"/>
<accession>A0AAE2YMH5</accession>
<comment type="caution">
    <text evidence="4">The sequence shown here is derived from an EMBL/GenBank/DDBJ whole genome shotgun (WGS) entry which is preliminary data.</text>
</comment>
<dbReference type="Pfam" id="PF00583">
    <property type="entry name" value="Acetyltransf_1"/>
    <property type="match status" value="1"/>
</dbReference>
<dbReference type="EMBL" id="JAAXYO010000016">
    <property type="protein sequence ID" value="MBU2786759.1"/>
    <property type="molecule type" value="Genomic_DNA"/>
</dbReference>
<feature type="domain" description="N-acetyltransferase" evidence="3">
    <location>
        <begin position="2"/>
        <end position="159"/>
    </location>
</feature>
<reference evidence="4" key="1">
    <citation type="journal article" date="2021" name="ISME J.">
        <title>Genomic evolution of the class Acidithiobacillia: deep-branching Proteobacteria living in extreme acidic conditions.</title>
        <authorList>
            <person name="Moya-Beltran A."/>
            <person name="Beard S."/>
            <person name="Rojas-Villalobos C."/>
            <person name="Issotta F."/>
            <person name="Gallardo Y."/>
            <person name="Ulloa R."/>
            <person name="Giaveno A."/>
            <person name="Degli Esposti M."/>
            <person name="Johnson D.B."/>
            <person name="Quatrini R."/>
        </authorList>
    </citation>
    <scope>NUCLEOTIDE SEQUENCE</scope>
    <source>
        <strain evidence="4">VAN18-1</strain>
    </source>
</reference>
<keyword evidence="5" id="KW-1185">Reference proteome</keyword>
<keyword evidence="1" id="KW-0808">Transferase</keyword>
<evidence type="ECO:0000256" key="1">
    <source>
        <dbReference type="ARBA" id="ARBA00022679"/>
    </source>
</evidence>
<dbReference type="SUPFAM" id="SSF55729">
    <property type="entry name" value="Acyl-CoA N-acyltransferases (Nat)"/>
    <property type="match status" value="1"/>
</dbReference>
<dbReference type="InterPro" id="IPR016181">
    <property type="entry name" value="Acyl_CoA_acyltransferase"/>
</dbReference>
<dbReference type="PANTHER" id="PTHR10545">
    <property type="entry name" value="DIAMINE N-ACETYLTRANSFERASE"/>
    <property type="match status" value="1"/>
</dbReference>
<gene>
    <name evidence="4" type="ORF">HFQ13_00775</name>
</gene>
<dbReference type="Gene3D" id="3.40.630.30">
    <property type="match status" value="1"/>
</dbReference>
<organism evidence="4 5">
    <name type="scientific">Igneacidithiobacillus copahuensis</name>
    <dbReference type="NCBI Taxonomy" id="2724909"/>
    <lineage>
        <taxon>Bacteria</taxon>
        <taxon>Pseudomonadati</taxon>
        <taxon>Pseudomonadota</taxon>
        <taxon>Acidithiobacillia</taxon>
        <taxon>Acidithiobacillales</taxon>
        <taxon>Acidithiobacillaceae</taxon>
        <taxon>Igneacidithiobacillus</taxon>
    </lineage>
</organism>
<evidence type="ECO:0000313" key="4">
    <source>
        <dbReference type="EMBL" id="MBU2786759.1"/>
    </source>
</evidence>
<dbReference type="GO" id="GO:0008080">
    <property type="term" value="F:N-acetyltransferase activity"/>
    <property type="evidence" value="ECO:0007669"/>
    <property type="project" value="TreeGrafter"/>
</dbReference>
<dbReference type="RefSeq" id="WP_215872285.1">
    <property type="nucleotide sequence ID" value="NZ_JAAXYO010000016.1"/>
</dbReference>
<name>A0AAE2YMH5_9PROT</name>
<dbReference type="AlphaFoldDB" id="A0AAE2YMH5"/>
<dbReference type="CDD" id="cd04301">
    <property type="entry name" value="NAT_SF"/>
    <property type="match status" value="1"/>
</dbReference>
<evidence type="ECO:0000259" key="3">
    <source>
        <dbReference type="PROSITE" id="PS51186"/>
    </source>
</evidence>
<dbReference type="Proteomes" id="UP001197378">
    <property type="component" value="Unassembled WGS sequence"/>
</dbReference>
<dbReference type="PROSITE" id="PS51186">
    <property type="entry name" value="GNAT"/>
    <property type="match status" value="1"/>
</dbReference>
<dbReference type="InterPro" id="IPR051016">
    <property type="entry name" value="Diverse_Substrate_AcTransf"/>
</dbReference>
<dbReference type="PANTHER" id="PTHR10545:SF29">
    <property type="entry name" value="GH14572P-RELATED"/>
    <property type="match status" value="1"/>
</dbReference>
<protein>
    <submittedName>
        <fullName evidence="4">GNAT family N-acetyltransferase</fullName>
    </submittedName>
</protein>
<evidence type="ECO:0000313" key="5">
    <source>
        <dbReference type="Proteomes" id="UP001197378"/>
    </source>
</evidence>
<evidence type="ECO:0000256" key="2">
    <source>
        <dbReference type="ARBA" id="ARBA00023315"/>
    </source>
</evidence>
<dbReference type="InterPro" id="IPR000182">
    <property type="entry name" value="GNAT_dom"/>
</dbReference>
<keyword evidence="2" id="KW-0012">Acyltransferase</keyword>